<feature type="transmembrane region" description="Helical" evidence="2">
    <location>
        <begin position="614"/>
        <end position="637"/>
    </location>
</feature>
<dbReference type="EMBL" id="LWQU01000156">
    <property type="protein sequence ID" value="OAN48755.1"/>
    <property type="molecule type" value="Genomic_DNA"/>
</dbReference>
<sequence>MDDSSIKRIVDKENPASAHGFLQGEAARAVFWVGVAFSAFQIWTATFTPLPTQAVRSIHVGFLLLVTFLLFNAREADSRSRIPWYDWLLGAGGFALGFYHWVFEAELIQRAGDPNQTDLLVGTIVIALVFEGSRRIMGWSLPIMCGVFIPYALLGPWLPGPLAHRGFGFDQLIDQLFLGTEGIYGTPTFVSATYIFLFILFGSFLEHAGMIRLFNDVSIGLVGWAKGGPAKVAVISSGLMGTINGSGVANVLTVGQFTIPLMVRFGYRPAFAGAVEATASMGGQIMPPVMGAVAFIMAETLGIPYSEVAIAAIIPAVLYYGSAFWMVHLEAGRHKLVGIPRSECPDAFKAIREGWYLLLPVAALVVLLFSGYTPLFAGVIGLACTLVLILGNGLTVAMKTNLLRIVFWLAVAGGAVALSRAKLPHETVAASVVGVLVIASGLLARGRSIVQTMVGALADGAKNAVGVGMACALVGVLIGVTTLTGIASSFATAIVEWSGGNLFFALVLTMIACIILGTGLPTIPNYIITASIAAPALLKLGVPLIVSHMFCFYFGIMADLTPPVALAALAASSIARAGHMEIGWLASRIALAGYVVPFMTVYDPALMLQGDPTVWQVAYVLSKACLAIALWGGAAIGYFMTELNWPERIWATVGAFLLVLAVPLTDELGFAASAAFVGWQWWRSKKP</sequence>
<proteinExistence type="predicted"/>
<name>A0A178ML29_9PROT</name>
<dbReference type="PANTHER" id="PTHR43849">
    <property type="entry name" value="BLL3936 PROTEIN"/>
    <property type="match status" value="1"/>
</dbReference>
<dbReference type="AlphaFoldDB" id="A0A178ML29"/>
<dbReference type="InterPro" id="IPR010656">
    <property type="entry name" value="DctM"/>
</dbReference>
<feature type="transmembrane region" description="Helical" evidence="2">
    <location>
        <begin position="183"/>
        <end position="205"/>
    </location>
</feature>
<feature type="transmembrane region" description="Helical" evidence="2">
    <location>
        <begin position="582"/>
        <end position="602"/>
    </location>
</feature>
<keyword evidence="5" id="KW-1185">Reference proteome</keyword>
<dbReference type="GO" id="GO:0005886">
    <property type="term" value="C:plasma membrane"/>
    <property type="evidence" value="ECO:0007669"/>
    <property type="project" value="UniProtKB-SubCell"/>
</dbReference>
<dbReference type="STRING" id="1437059.A6A05_14665"/>
<evidence type="ECO:0000313" key="4">
    <source>
        <dbReference type="EMBL" id="OAN48755.1"/>
    </source>
</evidence>
<feature type="domain" description="TRAP C4-dicarboxylate transport system permease DctM subunit" evidence="3">
    <location>
        <begin position="397"/>
        <end position="609"/>
    </location>
</feature>
<feature type="transmembrane region" description="Helical" evidence="2">
    <location>
        <begin position="350"/>
        <end position="369"/>
    </location>
</feature>
<feature type="transmembrane region" description="Helical" evidence="2">
    <location>
        <begin position="402"/>
        <end position="421"/>
    </location>
</feature>
<feature type="transmembrane region" description="Helical" evidence="2">
    <location>
        <begin position="54"/>
        <end position="72"/>
    </location>
</feature>
<dbReference type="OrthoDB" id="9759894at2"/>
<feature type="transmembrane region" description="Helical" evidence="2">
    <location>
        <begin position="502"/>
        <end position="520"/>
    </location>
</feature>
<evidence type="ECO:0000259" key="3">
    <source>
        <dbReference type="Pfam" id="PF06808"/>
    </source>
</evidence>
<feature type="transmembrane region" description="Helical" evidence="2">
    <location>
        <begin position="465"/>
        <end position="490"/>
    </location>
</feature>
<comment type="subcellular location">
    <subcellularLocation>
        <location evidence="1">Cell inner membrane</location>
        <topology evidence="1">Multi-pass membrane protein</topology>
    </subcellularLocation>
</comment>
<dbReference type="InterPro" id="IPR011853">
    <property type="entry name" value="TRAP_DctM-Dct_fused"/>
</dbReference>
<dbReference type="NCBIfam" id="TIGR02123">
    <property type="entry name" value="TRAP_fused"/>
    <property type="match status" value="1"/>
</dbReference>
<dbReference type="PANTHER" id="PTHR43849:SF2">
    <property type="entry name" value="BLL3936 PROTEIN"/>
    <property type="match status" value="1"/>
</dbReference>
<feature type="transmembrane region" description="Helical" evidence="2">
    <location>
        <begin position="375"/>
        <end position="395"/>
    </location>
</feature>
<reference evidence="4 5" key="1">
    <citation type="submission" date="2016-04" db="EMBL/GenBank/DDBJ databases">
        <title>Draft genome sequence of freshwater magnetotactic bacteria Magnetospirillum marisnigri SP-1 and Magnetospirillum moscoviense BB-1.</title>
        <authorList>
            <person name="Koziaeva V."/>
            <person name="Dziuba M.V."/>
            <person name="Ivanov T.M."/>
            <person name="Kuznetsov B."/>
            <person name="Grouzdev D.S."/>
        </authorList>
    </citation>
    <scope>NUCLEOTIDE SEQUENCE [LARGE SCALE GENOMIC DNA]</scope>
    <source>
        <strain evidence="4 5">BB-1</strain>
    </source>
</reference>
<feature type="domain" description="TRAP C4-dicarboxylate transport system permease DctM subunit" evidence="3">
    <location>
        <begin position="124"/>
        <end position="396"/>
    </location>
</feature>
<keyword evidence="2" id="KW-0472">Membrane</keyword>
<dbReference type="RefSeq" id="WP_068502535.1">
    <property type="nucleotide sequence ID" value="NZ_LWQU01000156.1"/>
</dbReference>
<feature type="transmembrane region" description="Helical" evidence="2">
    <location>
        <begin position="649"/>
        <end position="682"/>
    </location>
</feature>
<keyword evidence="1" id="KW-1003">Cell membrane</keyword>
<dbReference type="Proteomes" id="UP000078543">
    <property type="component" value="Unassembled WGS sequence"/>
</dbReference>
<organism evidence="4 5">
    <name type="scientific">Magnetospirillum moscoviense</name>
    <dbReference type="NCBI Taxonomy" id="1437059"/>
    <lineage>
        <taxon>Bacteria</taxon>
        <taxon>Pseudomonadati</taxon>
        <taxon>Pseudomonadota</taxon>
        <taxon>Alphaproteobacteria</taxon>
        <taxon>Rhodospirillales</taxon>
        <taxon>Rhodospirillaceae</taxon>
        <taxon>Magnetospirillum</taxon>
    </lineage>
</organism>
<keyword evidence="1" id="KW-0813">Transport</keyword>
<comment type="function">
    <text evidence="1">Part of the tripartite ATP-independent periplasmic (TRAP) transport system.</text>
</comment>
<dbReference type="GO" id="GO:0022857">
    <property type="term" value="F:transmembrane transporter activity"/>
    <property type="evidence" value="ECO:0007669"/>
    <property type="project" value="UniProtKB-UniRule"/>
</dbReference>
<dbReference type="Pfam" id="PF06808">
    <property type="entry name" value="DctM"/>
    <property type="match status" value="2"/>
</dbReference>
<keyword evidence="2" id="KW-0812">Transmembrane</keyword>
<evidence type="ECO:0000313" key="5">
    <source>
        <dbReference type="Proteomes" id="UP000078543"/>
    </source>
</evidence>
<feature type="transmembrane region" description="Helical" evidence="2">
    <location>
        <begin position="29"/>
        <end position="48"/>
    </location>
</feature>
<gene>
    <name evidence="4" type="ORF">A6A05_14665</name>
</gene>
<comment type="caution">
    <text evidence="4">The sequence shown here is derived from an EMBL/GenBank/DDBJ whole genome shotgun (WGS) entry which is preliminary data.</text>
</comment>
<keyword evidence="1" id="KW-0997">Cell inner membrane</keyword>
<evidence type="ECO:0000256" key="2">
    <source>
        <dbReference type="SAM" id="Phobius"/>
    </source>
</evidence>
<feature type="transmembrane region" description="Helical" evidence="2">
    <location>
        <begin position="427"/>
        <end position="444"/>
    </location>
</feature>
<feature type="transmembrane region" description="Helical" evidence="2">
    <location>
        <begin position="139"/>
        <end position="158"/>
    </location>
</feature>
<evidence type="ECO:0000256" key="1">
    <source>
        <dbReference type="RuleBase" id="RU369079"/>
    </source>
</evidence>
<keyword evidence="2" id="KW-1133">Transmembrane helix</keyword>
<protein>
    <submittedName>
        <fullName evidence="4">C4-dicarboxylate ABC transporter</fullName>
    </submittedName>
</protein>
<accession>A0A178ML29</accession>
<feature type="transmembrane region" description="Helical" evidence="2">
    <location>
        <begin position="309"/>
        <end position="329"/>
    </location>
</feature>